<dbReference type="PANTHER" id="PTHR35011">
    <property type="entry name" value="2,3-DIKETO-L-GULONATE TRAP TRANSPORTER SMALL PERMEASE PROTEIN YIAM"/>
    <property type="match status" value="1"/>
</dbReference>
<evidence type="ECO:0000256" key="3">
    <source>
        <dbReference type="ARBA" id="ARBA00022475"/>
    </source>
</evidence>
<comment type="similarity">
    <text evidence="8 9">Belongs to the TRAP transporter small permease family.</text>
</comment>
<evidence type="ECO:0000313" key="11">
    <source>
        <dbReference type="EMBL" id="RIA47207.1"/>
    </source>
</evidence>
<evidence type="ECO:0000256" key="4">
    <source>
        <dbReference type="ARBA" id="ARBA00022519"/>
    </source>
</evidence>
<comment type="subcellular location">
    <subcellularLocation>
        <location evidence="1 9">Cell inner membrane</location>
        <topology evidence="1 9">Multi-pass membrane protein</topology>
    </subcellularLocation>
</comment>
<name>A0A397PJ65_9HYPH</name>
<keyword evidence="4 9" id="KW-0997">Cell inner membrane</keyword>
<evidence type="ECO:0000256" key="7">
    <source>
        <dbReference type="ARBA" id="ARBA00023136"/>
    </source>
</evidence>
<keyword evidence="5 9" id="KW-0812">Transmembrane</keyword>
<evidence type="ECO:0000256" key="8">
    <source>
        <dbReference type="ARBA" id="ARBA00038436"/>
    </source>
</evidence>
<dbReference type="Pfam" id="PF04290">
    <property type="entry name" value="DctQ"/>
    <property type="match status" value="1"/>
</dbReference>
<organism evidence="11 12">
    <name type="scientific">Dichotomicrobium thermohalophilum</name>
    <dbReference type="NCBI Taxonomy" id="933063"/>
    <lineage>
        <taxon>Bacteria</taxon>
        <taxon>Pseudomonadati</taxon>
        <taxon>Pseudomonadota</taxon>
        <taxon>Alphaproteobacteria</taxon>
        <taxon>Hyphomicrobiales</taxon>
        <taxon>Hyphomicrobiaceae</taxon>
        <taxon>Dichotomicrobium</taxon>
    </lineage>
</organism>
<dbReference type="InterPro" id="IPR055348">
    <property type="entry name" value="DctQ"/>
</dbReference>
<comment type="subunit">
    <text evidence="9">The complex comprises the extracytoplasmic solute receptor protein and the two transmembrane proteins.</text>
</comment>
<comment type="function">
    <text evidence="9">Part of the tripartite ATP-independent periplasmic (TRAP) transport system.</text>
</comment>
<keyword evidence="3" id="KW-1003">Cell membrane</keyword>
<evidence type="ECO:0000313" key="12">
    <source>
        <dbReference type="Proteomes" id="UP000266273"/>
    </source>
</evidence>
<feature type="transmembrane region" description="Helical" evidence="9">
    <location>
        <begin position="127"/>
        <end position="147"/>
    </location>
</feature>
<comment type="caution">
    <text evidence="11">The sequence shown here is derived from an EMBL/GenBank/DDBJ whole genome shotgun (WGS) entry which is preliminary data.</text>
</comment>
<evidence type="ECO:0000256" key="2">
    <source>
        <dbReference type="ARBA" id="ARBA00022448"/>
    </source>
</evidence>
<comment type="caution">
    <text evidence="9">Lacks conserved residue(s) required for the propagation of feature annotation.</text>
</comment>
<dbReference type="RefSeq" id="WP_119062391.1">
    <property type="nucleotide sequence ID" value="NZ_QXDF01000004.1"/>
</dbReference>
<reference evidence="11 12" key="1">
    <citation type="submission" date="2018-08" db="EMBL/GenBank/DDBJ databases">
        <title>Genomic Encyclopedia of Archaeal and Bacterial Type Strains, Phase II (KMG-II): from individual species to whole genera.</title>
        <authorList>
            <person name="Goeker M."/>
        </authorList>
    </citation>
    <scope>NUCLEOTIDE SEQUENCE [LARGE SCALE GENOMIC DNA]</scope>
    <source>
        <strain evidence="11 12">DSM 5002</strain>
    </source>
</reference>
<feature type="transmembrane region" description="Helical" evidence="9">
    <location>
        <begin position="85"/>
        <end position="107"/>
    </location>
</feature>
<evidence type="ECO:0000256" key="9">
    <source>
        <dbReference type="RuleBase" id="RU369079"/>
    </source>
</evidence>
<dbReference type="OrthoDB" id="6116361at2"/>
<keyword evidence="6 9" id="KW-1133">Transmembrane helix</keyword>
<protein>
    <recommendedName>
        <fullName evidence="9">TRAP transporter small permease protein</fullName>
    </recommendedName>
</protein>
<evidence type="ECO:0000256" key="6">
    <source>
        <dbReference type="ARBA" id="ARBA00022989"/>
    </source>
</evidence>
<feature type="transmembrane region" description="Helical" evidence="9">
    <location>
        <begin position="15"/>
        <end position="35"/>
    </location>
</feature>
<accession>A0A397PJ65</accession>
<keyword evidence="7 9" id="KW-0472">Membrane</keyword>
<keyword evidence="2 9" id="KW-0813">Transport</keyword>
<dbReference type="Proteomes" id="UP000266273">
    <property type="component" value="Unassembled WGS sequence"/>
</dbReference>
<proteinExistence type="inferred from homology"/>
<evidence type="ECO:0000256" key="5">
    <source>
        <dbReference type="ARBA" id="ARBA00022692"/>
    </source>
</evidence>
<gene>
    <name evidence="11" type="ORF">BXY53_2589</name>
</gene>
<evidence type="ECO:0000259" key="10">
    <source>
        <dbReference type="Pfam" id="PF04290"/>
    </source>
</evidence>
<dbReference type="EMBL" id="QXDF01000004">
    <property type="protein sequence ID" value="RIA47207.1"/>
    <property type="molecule type" value="Genomic_DNA"/>
</dbReference>
<evidence type="ECO:0000256" key="1">
    <source>
        <dbReference type="ARBA" id="ARBA00004429"/>
    </source>
</evidence>
<dbReference type="InterPro" id="IPR007387">
    <property type="entry name" value="TRAP_DctQ"/>
</dbReference>
<sequence length="172" mass="20337">MFVLRWLDNNAEKTIILISYVVMAGIIFVEVIRRFVFNEQAPWSSTIPVYLFLWVVWAGCAQNVKLRTHLRFEEFRSRFGYTGQFACLMLDAVLWIVFSLIVIYYTAEQVQLSRQNFAIVPGTNDTMQWWFYLATPVCFSLLIIRVLQNVWRDIACYRQRQPFNLPSNIMAD</sequence>
<keyword evidence="12" id="KW-1185">Reference proteome</keyword>
<dbReference type="GO" id="GO:0022857">
    <property type="term" value="F:transmembrane transporter activity"/>
    <property type="evidence" value="ECO:0007669"/>
    <property type="project" value="UniProtKB-UniRule"/>
</dbReference>
<dbReference type="GO" id="GO:0005886">
    <property type="term" value="C:plasma membrane"/>
    <property type="evidence" value="ECO:0007669"/>
    <property type="project" value="UniProtKB-SubCell"/>
</dbReference>
<feature type="domain" description="Tripartite ATP-independent periplasmic transporters DctQ component" evidence="10">
    <location>
        <begin position="23"/>
        <end position="154"/>
    </location>
</feature>
<dbReference type="AlphaFoldDB" id="A0A397PJ65"/>